<proteinExistence type="predicted"/>
<reference evidence="2" key="1">
    <citation type="submission" date="2014-09" db="EMBL/GenBank/DDBJ databases">
        <authorList>
            <person name="Magalhaes I.L.F."/>
            <person name="Oliveira U."/>
            <person name="Santos F.R."/>
            <person name="Vidigal T.H.D.A."/>
            <person name="Brescovit A.D."/>
            <person name="Santos A.J."/>
        </authorList>
    </citation>
    <scope>NUCLEOTIDE SEQUENCE</scope>
    <source>
        <tissue evidence="2">Shoot tissue taken approximately 20 cm above the soil surface</tissue>
    </source>
</reference>
<evidence type="ECO:0000256" key="1">
    <source>
        <dbReference type="SAM" id="Phobius"/>
    </source>
</evidence>
<organism evidence="2">
    <name type="scientific">Arundo donax</name>
    <name type="common">Giant reed</name>
    <name type="synonym">Donax arundinaceus</name>
    <dbReference type="NCBI Taxonomy" id="35708"/>
    <lineage>
        <taxon>Eukaryota</taxon>
        <taxon>Viridiplantae</taxon>
        <taxon>Streptophyta</taxon>
        <taxon>Embryophyta</taxon>
        <taxon>Tracheophyta</taxon>
        <taxon>Spermatophyta</taxon>
        <taxon>Magnoliopsida</taxon>
        <taxon>Liliopsida</taxon>
        <taxon>Poales</taxon>
        <taxon>Poaceae</taxon>
        <taxon>PACMAD clade</taxon>
        <taxon>Arundinoideae</taxon>
        <taxon>Arundineae</taxon>
        <taxon>Arundo</taxon>
    </lineage>
</organism>
<evidence type="ECO:0000313" key="2">
    <source>
        <dbReference type="EMBL" id="JAD39053.1"/>
    </source>
</evidence>
<keyword evidence="1" id="KW-1133">Transmembrane helix</keyword>
<dbReference type="AlphaFoldDB" id="A0A0A8ZMY3"/>
<dbReference type="EMBL" id="GBRH01258842">
    <property type="protein sequence ID" value="JAD39053.1"/>
    <property type="molecule type" value="Transcribed_RNA"/>
</dbReference>
<keyword evidence="1" id="KW-0812">Transmembrane</keyword>
<name>A0A0A8ZMY3_ARUDO</name>
<reference evidence="2" key="2">
    <citation type="journal article" date="2015" name="Data Brief">
        <title>Shoot transcriptome of the giant reed, Arundo donax.</title>
        <authorList>
            <person name="Barrero R.A."/>
            <person name="Guerrero F.D."/>
            <person name="Moolhuijzen P."/>
            <person name="Goolsby J.A."/>
            <person name="Tidwell J."/>
            <person name="Bellgard S.E."/>
            <person name="Bellgard M.I."/>
        </authorList>
    </citation>
    <scope>NUCLEOTIDE SEQUENCE</scope>
    <source>
        <tissue evidence="2">Shoot tissue taken approximately 20 cm above the soil surface</tissue>
    </source>
</reference>
<accession>A0A0A8ZMY3</accession>
<keyword evidence="1" id="KW-0472">Membrane</keyword>
<protein>
    <submittedName>
        <fullName evidence="2">Uncharacterized protein</fullName>
    </submittedName>
</protein>
<feature type="transmembrane region" description="Helical" evidence="1">
    <location>
        <begin position="15"/>
        <end position="31"/>
    </location>
</feature>
<sequence length="33" mass="3897">MPRILPFNVRPEGNHLVHVLLFISFSIFTFIKL</sequence>